<name>A0ABN2T6J2_9ACTN</name>
<keyword evidence="2" id="KW-1185">Reference proteome</keyword>
<gene>
    <name evidence="1" type="ORF">GCM10009799_29220</name>
</gene>
<evidence type="ECO:0000313" key="1">
    <source>
        <dbReference type="EMBL" id="GAA2000096.1"/>
    </source>
</evidence>
<sequence>MIGEAGRARVLREQVVDPGGGLAGVGGREDLAQLAGDERHGVHVRARQMEGIGLPVGAQDICDSVRIGR</sequence>
<comment type="caution">
    <text evidence="1">The sequence shown here is derived from an EMBL/GenBank/DDBJ whole genome shotgun (WGS) entry which is preliminary data.</text>
</comment>
<proteinExistence type="predicted"/>
<reference evidence="1 2" key="1">
    <citation type="journal article" date="2019" name="Int. J. Syst. Evol. Microbiol.">
        <title>The Global Catalogue of Microorganisms (GCM) 10K type strain sequencing project: providing services to taxonomists for standard genome sequencing and annotation.</title>
        <authorList>
            <consortium name="The Broad Institute Genomics Platform"/>
            <consortium name="The Broad Institute Genome Sequencing Center for Infectious Disease"/>
            <person name="Wu L."/>
            <person name="Ma J."/>
        </authorList>
    </citation>
    <scope>NUCLEOTIDE SEQUENCE [LARGE SCALE GENOMIC DNA]</scope>
    <source>
        <strain evidence="1 2">JCM 15313</strain>
    </source>
</reference>
<organism evidence="1 2">
    <name type="scientific">Nocardiopsis rhodophaea</name>
    <dbReference type="NCBI Taxonomy" id="280238"/>
    <lineage>
        <taxon>Bacteria</taxon>
        <taxon>Bacillati</taxon>
        <taxon>Actinomycetota</taxon>
        <taxon>Actinomycetes</taxon>
        <taxon>Streptosporangiales</taxon>
        <taxon>Nocardiopsidaceae</taxon>
        <taxon>Nocardiopsis</taxon>
    </lineage>
</organism>
<protein>
    <submittedName>
        <fullName evidence="1">Uncharacterized protein</fullName>
    </submittedName>
</protein>
<dbReference type="EMBL" id="BAAAPC010000011">
    <property type="protein sequence ID" value="GAA2000096.1"/>
    <property type="molecule type" value="Genomic_DNA"/>
</dbReference>
<accession>A0ABN2T6J2</accession>
<dbReference type="Proteomes" id="UP001501585">
    <property type="component" value="Unassembled WGS sequence"/>
</dbReference>
<evidence type="ECO:0000313" key="2">
    <source>
        <dbReference type="Proteomes" id="UP001501585"/>
    </source>
</evidence>